<accession>C0CNZ9</accession>
<dbReference type="Proteomes" id="UP000003100">
    <property type="component" value="Unassembled WGS sequence"/>
</dbReference>
<gene>
    <name evidence="1" type="ORF">RUMHYD_02600</name>
</gene>
<evidence type="ECO:0000313" key="2">
    <source>
        <dbReference type="Proteomes" id="UP000003100"/>
    </source>
</evidence>
<name>C0CNZ9_BLAHS</name>
<protein>
    <submittedName>
        <fullName evidence="1">Uncharacterized protein</fullName>
    </submittedName>
</protein>
<dbReference type="EMBL" id="ACBZ01000141">
    <property type="protein sequence ID" value="EEG48500.1"/>
    <property type="molecule type" value="Genomic_DNA"/>
</dbReference>
<dbReference type="HOGENOM" id="CLU_3247960_0_0_9"/>
<dbReference type="AlphaFoldDB" id="C0CNZ9"/>
<reference evidence="1 2" key="2">
    <citation type="submission" date="2009-02" db="EMBL/GenBank/DDBJ databases">
        <title>Draft genome sequence of Blautia hydrogenotrophica DSM 10507 (Ruminococcus hydrogenotrophicus DSM 10507).</title>
        <authorList>
            <person name="Sudarsanam P."/>
            <person name="Ley R."/>
            <person name="Guruge J."/>
            <person name="Turnbaugh P.J."/>
            <person name="Mahowald M."/>
            <person name="Liep D."/>
            <person name="Gordon J."/>
        </authorList>
    </citation>
    <scope>NUCLEOTIDE SEQUENCE [LARGE SCALE GENOMIC DNA]</scope>
    <source>
        <strain evidence="2">DSM 10507 / JCM 14656 / S5a33</strain>
    </source>
</reference>
<keyword evidence="2" id="KW-1185">Reference proteome</keyword>
<comment type="caution">
    <text evidence="1">The sequence shown here is derived from an EMBL/GenBank/DDBJ whole genome shotgun (WGS) entry which is preliminary data.</text>
</comment>
<sequence length="42" mass="4569">MDSLAIDTFFVMGKSFLLDKRSAVDVHTAMRNFTALQCCGGA</sequence>
<evidence type="ECO:0000313" key="1">
    <source>
        <dbReference type="EMBL" id="EEG48500.1"/>
    </source>
</evidence>
<proteinExistence type="predicted"/>
<dbReference type="PATRIC" id="fig|476272.21.peg.728"/>
<organism evidence="1 2">
    <name type="scientific">Blautia hydrogenotrophica (strain DSM 10507 / JCM 14656 / S5a33)</name>
    <name type="common">Ruminococcus hydrogenotrophicus</name>
    <dbReference type="NCBI Taxonomy" id="476272"/>
    <lineage>
        <taxon>Bacteria</taxon>
        <taxon>Bacillati</taxon>
        <taxon>Bacillota</taxon>
        <taxon>Clostridia</taxon>
        <taxon>Lachnospirales</taxon>
        <taxon>Lachnospiraceae</taxon>
        <taxon>Blautia</taxon>
    </lineage>
</organism>
<reference evidence="1 2" key="1">
    <citation type="submission" date="2009-01" db="EMBL/GenBank/DDBJ databases">
        <authorList>
            <person name="Fulton L."/>
            <person name="Clifton S."/>
            <person name="Fulton B."/>
            <person name="Xu J."/>
            <person name="Minx P."/>
            <person name="Pepin K.H."/>
            <person name="Johnson M."/>
            <person name="Bhonagiri V."/>
            <person name="Nash W.E."/>
            <person name="Mardis E.R."/>
            <person name="Wilson R.K."/>
        </authorList>
    </citation>
    <scope>NUCLEOTIDE SEQUENCE [LARGE SCALE GENOMIC DNA]</scope>
    <source>
        <strain evidence="2">DSM 10507 / JCM 14656 / S5a33</strain>
    </source>
</reference>